<evidence type="ECO:0000256" key="1">
    <source>
        <dbReference type="SAM" id="MobiDB-lite"/>
    </source>
</evidence>
<sequence>MAAASMAVVACSFVLRQWKQADCIGRPMRLSAYDTPKPSPTRRNLQRKTGQDRIDRVKYPLAAVDEDNENNDKLMPPTPTKVTRRRKRIEKKKTISSVTHALKTIQSVGETYLYTGRGRKDLEQAMDYLVSFAAEPQSPKENNLNLLFTMHPTSAALLCDHVDVLHSTAHARGDTVLGRYASIVLSIMHQLDTANTNAVYSR</sequence>
<feature type="region of interest" description="Disordered" evidence="1">
    <location>
        <begin position="29"/>
        <end position="52"/>
    </location>
</feature>
<keyword evidence="3" id="KW-1185">Reference proteome</keyword>
<dbReference type="AlphaFoldDB" id="A0A1V9ZNZ6"/>
<name>A0A1V9ZNZ6_9STRA</name>
<accession>A0A1V9ZNZ6</accession>
<dbReference type="EMBL" id="JNBS01001785">
    <property type="protein sequence ID" value="OQR99717.1"/>
    <property type="molecule type" value="Genomic_DNA"/>
</dbReference>
<dbReference type="Proteomes" id="UP000243217">
    <property type="component" value="Unassembled WGS sequence"/>
</dbReference>
<protein>
    <submittedName>
        <fullName evidence="2">Uncharacterized protein</fullName>
    </submittedName>
</protein>
<reference evidence="2 3" key="1">
    <citation type="journal article" date="2014" name="Genome Biol. Evol.">
        <title>The secreted proteins of Achlya hypogyna and Thraustotheca clavata identify the ancestral oomycete secretome and reveal gene acquisitions by horizontal gene transfer.</title>
        <authorList>
            <person name="Misner I."/>
            <person name="Blouin N."/>
            <person name="Leonard G."/>
            <person name="Richards T.A."/>
            <person name="Lane C.E."/>
        </authorList>
    </citation>
    <scope>NUCLEOTIDE SEQUENCE [LARGE SCALE GENOMIC DNA]</scope>
    <source>
        <strain evidence="2 3">ATCC 34112</strain>
    </source>
</reference>
<gene>
    <name evidence="2" type="ORF">THRCLA_21797</name>
</gene>
<evidence type="ECO:0000313" key="2">
    <source>
        <dbReference type="EMBL" id="OQR99717.1"/>
    </source>
</evidence>
<organism evidence="2 3">
    <name type="scientific">Thraustotheca clavata</name>
    <dbReference type="NCBI Taxonomy" id="74557"/>
    <lineage>
        <taxon>Eukaryota</taxon>
        <taxon>Sar</taxon>
        <taxon>Stramenopiles</taxon>
        <taxon>Oomycota</taxon>
        <taxon>Saprolegniomycetes</taxon>
        <taxon>Saprolegniales</taxon>
        <taxon>Achlyaceae</taxon>
        <taxon>Thraustotheca</taxon>
    </lineage>
</organism>
<comment type="caution">
    <text evidence="2">The sequence shown here is derived from an EMBL/GenBank/DDBJ whole genome shotgun (WGS) entry which is preliminary data.</text>
</comment>
<proteinExistence type="predicted"/>
<dbReference type="OrthoDB" id="77545at2759"/>
<evidence type="ECO:0000313" key="3">
    <source>
        <dbReference type="Proteomes" id="UP000243217"/>
    </source>
</evidence>